<sequence>MVMVAVVGRHIGADPVPGGGRLHDVGLPGAEGRRGWDDPVADREGIDGRAEGVDLAEPLVACDSAGEGRADRVDALNAIEVGGVNGGGQHPHAHITVANLHRRHVRHPDDLLATRGGRRGRPWRAGTSR</sequence>
<evidence type="ECO:0000313" key="2">
    <source>
        <dbReference type="Proteomes" id="UP000006038"/>
    </source>
</evidence>
<dbReference type="AlphaFoldDB" id="J3N3Q0"/>
<dbReference type="Gramene" id="OB10G21480.1">
    <property type="protein sequence ID" value="OB10G21480.1"/>
    <property type="gene ID" value="OB10G21480"/>
</dbReference>
<name>J3N3Q0_ORYBR</name>
<reference evidence="1" key="1">
    <citation type="journal article" date="2013" name="Nat. Commun.">
        <title>Whole-genome sequencing of Oryza brachyantha reveals mechanisms underlying Oryza genome evolution.</title>
        <authorList>
            <person name="Chen J."/>
            <person name="Huang Q."/>
            <person name="Gao D."/>
            <person name="Wang J."/>
            <person name="Lang Y."/>
            <person name="Liu T."/>
            <person name="Li B."/>
            <person name="Bai Z."/>
            <person name="Luis Goicoechea J."/>
            <person name="Liang C."/>
            <person name="Chen C."/>
            <person name="Zhang W."/>
            <person name="Sun S."/>
            <person name="Liao Y."/>
            <person name="Zhang X."/>
            <person name="Yang L."/>
            <person name="Song C."/>
            <person name="Wang M."/>
            <person name="Shi J."/>
            <person name="Liu G."/>
            <person name="Liu J."/>
            <person name="Zhou H."/>
            <person name="Zhou W."/>
            <person name="Yu Q."/>
            <person name="An N."/>
            <person name="Chen Y."/>
            <person name="Cai Q."/>
            <person name="Wang B."/>
            <person name="Liu B."/>
            <person name="Min J."/>
            <person name="Huang Y."/>
            <person name="Wu H."/>
            <person name="Li Z."/>
            <person name="Zhang Y."/>
            <person name="Yin Y."/>
            <person name="Song W."/>
            <person name="Jiang J."/>
            <person name="Jackson S.A."/>
            <person name="Wing R.A."/>
            <person name="Wang J."/>
            <person name="Chen M."/>
        </authorList>
    </citation>
    <scope>NUCLEOTIDE SEQUENCE [LARGE SCALE GENOMIC DNA]</scope>
    <source>
        <strain evidence="1">cv. IRGC 101232</strain>
    </source>
</reference>
<protein>
    <submittedName>
        <fullName evidence="1">Uncharacterized protein</fullName>
    </submittedName>
</protein>
<keyword evidence="2" id="KW-1185">Reference proteome</keyword>
<proteinExistence type="predicted"/>
<organism evidence="1">
    <name type="scientific">Oryza brachyantha</name>
    <name type="common">malo sina</name>
    <dbReference type="NCBI Taxonomy" id="4533"/>
    <lineage>
        <taxon>Eukaryota</taxon>
        <taxon>Viridiplantae</taxon>
        <taxon>Streptophyta</taxon>
        <taxon>Embryophyta</taxon>
        <taxon>Tracheophyta</taxon>
        <taxon>Spermatophyta</taxon>
        <taxon>Magnoliopsida</taxon>
        <taxon>Liliopsida</taxon>
        <taxon>Poales</taxon>
        <taxon>Poaceae</taxon>
        <taxon>BOP clade</taxon>
        <taxon>Oryzoideae</taxon>
        <taxon>Oryzeae</taxon>
        <taxon>Oryzinae</taxon>
        <taxon>Oryza</taxon>
    </lineage>
</organism>
<dbReference type="HOGENOM" id="CLU_1952108_0_0_1"/>
<accession>J3N3Q0</accession>
<dbReference type="EnsemblPlants" id="OB10G21480.1">
    <property type="protein sequence ID" value="OB10G21480.1"/>
    <property type="gene ID" value="OB10G21480"/>
</dbReference>
<dbReference type="OMA" id="HPHAHIA"/>
<evidence type="ECO:0000313" key="1">
    <source>
        <dbReference type="EnsemblPlants" id="OB10G21480.1"/>
    </source>
</evidence>
<dbReference type="Proteomes" id="UP000006038">
    <property type="component" value="Chromosome 10"/>
</dbReference>
<reference evidence="1" key="2">
    <citation type="submission" date="2013-04" db="UniProtKB">
        <authorList>
            <consortium name="EnsemblPlants"/>
        </authorList>
    </citation>
    <scope>IDENTIFICATION</scope>
</reference>